<protein>
    <submittedName>
        <fullName evidence="2">Uncharacterized protein</fullName>
    </submittedName>
</protein>
<accession>A0AAU9VW76</accession>
<comment type="caution">
    <text evidence="2">The sequence shown here is derived from an EMBL/GenBank/DDBJ whole genome shotgun (WGS) entry which is preliminary data.</text>
</comment>
<keyword evidence="3" id="KW-1185">Reference proteome</keyword>
<dbReference type="EMBL" id="CALNXJ010000004">
    <property type="protein sequence ID" value="CAH3037505.1"/>
    <property type="molecule type" value="Genomic_DNA"/>
</dbReference>
<sequence length="180" mass="20788">MKEFYKSLSECSIKPVCPSLIHLYSNLFIFSTRNIKAVPNFYYKKYLELSYPDLLKECYKVDLKLLDEQLKAIERDTANQAKQSPFFQHRAWRKGASKCSAASHTDLSGPSQSLIKAICYPSMFHFTIAAAEHGYKHEAQAIAAYKKTMKEIQVNFVVIKCGTSIYKKYPFFAGNFRFFM</sequence>
<evidence type="ECO:0000256" key="1">
    <source>
        <dbReference type="SAM" id="Coils"/>
    </source>
</evidence>
<keyword evidence="1" id="KW-0175">Coiled coil</keyword>
<dbReference type="PANTHER" id="PTHR47526:SF3">
    <property type="entry name" value="PHD-TYPE DOMAIN-CONTAINING PROTEIN"/>
    <property type="match status" value="1"/>
</dbReference>
<evidence type="ECO:0000313" key="3">
    <source>
        <dbReference type="Proteomes" id="UP001159428"/>
    </source>
</evidence>
<feature type="coiled-coil region" evidence="1">
    <location>
        <begin position="56"/>
        <end position="83"/>
    </location>
</feature>
<gene>
    <name evidence="2" type="ORF">PMEA_00022125</name>
</gene>
<organism evidence="2 3">
    <name type="scientific">Pocillopora meandrina</name>
    <dbReference type="NCBI Taxonomy" id="46732"/>
    <lineage>
        <taxon>Eukaryota</taxon>
        <taxon>Metazoa</taxon>
        <taxon>Cnidaria</taxon>
        <taxon>Anthozoa</taxon>
        <taxon>Hexacorallia</taxon>
        <taxon>Scleractinia</taxon>
        <taxon>Astrocoeniina</taxon>
        <taxon>Pocilloporidae</taxon>
        <taxon>Pocillopora</taxon>
    </lineage>
</organism>
<dbReference type="Gene3D" id="3.90.320.10">
    <property type="match status" value="1"/>
</dbReference>
<reference evidence="2 3" key="1">
    <citation type="submission" date="2022-05" db="EMBL/GenBank/DDBJ databases">
        <authorList>
            <consortium name="Genoscope - CEA"/>
            <person name="William W."/>
        </authorList>
    </citation>
    <scope>NUCLEOTIDE SEQUENCE [LARGE SCALE GENOMIC DNA]</scope>
</reference>
<dbReference type="Proteomes" id="UP001159428">
    <property type="component" value="Unassembled WGS sequence"/>
</dbReference>
<dbReference type="InterPro" id="IPR011604">
    <property type="entry name" value="PDDEXK-like_dom_sf"/>
</dbReference>
<name>A0AAU9VW76_9CNID</name>
<dbReference type="AlphaFoldDB" id="A0AAU9VW76"/>
<proteinExistence type="predicted"/>
<dbReference type="PANTHER" id="PTHR47526">
    <property type="entry name" value="ATP-DEPENDENT DNA HELICASE"/>
    <property type="match status" value="1"/>
</dbReference>
<evidence type="ECO:0000313" key="2">
    <source>
        <dbReference type="EMBL" id="CAH3037505.1"/>
    </source>
</evidence>